<protein>
    <recommendedName>
        <fullName evidence="7">WEB family protein</fullName>
    </recommendedName>
</protein>
<evidence type="ECO:0000256" key="1">
    <source>
        <dbReference type="ARBA" id="ARBA00005485"/>
    </source>
</evidence>
<dbReference type="Pfam" id="PF05701">
    <property type="entry name" value="WEMBL"/>
    <property type="match status" value="2"/>
</dbReference>
<dbReference type="GO" id="GO:0009904">
    <property type="term" value="P:chloroplast accumulation movement"/>
    <property type="evidence" value="ECO:0007669"/>
    <property type="project" value="TreeGrafter"/>
</dbReference>
<proteinExistence type="inferred from homology"/>
<evidence type="ECO:0000256" key="4">
    <source>
        <dbReference type="SAM" id="MobiDB-lite"/>
    </source>
</evidence>
<feature type="coiled-coil region" evidence="3">
    <location>
        <begin position="292"/>
        <end position="370"/>
    </location>
</feature>
<dbReference type="PANTHER" id="PTHR32054:SF42">
    <property type="entry name" value="WEB FAMILY PROTEIN"/>
    <property type="match status" value="1"/>
</dbReference>
<feature type="coiled-coil region" evidence="3">
    <location>
        <begin position="124"/>
        <end position="236"/>
    </location>
</feature>
<keyword evidence="2 3" id="KW-0175">Coiled coil</keyword>
<evidence type="ECO:0000256" key="3">
    <source>
        <dbReference type="SAM" id="Coils"/>
    </source>
</evidence>
<dbReference type="InterPro" id="IPR008545">
    <property type="entry name" value="Web"/>
</dbReference>
<organism evidence="5 6">
    <name type="scientific">Liquidambar formosana</name>
    <name type="common">Formosan gum</name>
    <dbReference type="NCBI Taxonomy" id="63359"/>
    <lineage>
        <taxon>Eukaryota</taxon>
        <taxon>Viridiplantae</taxon>
        <taxon>Streptophyta</taxon>
        <taxon>Embryophyta</taxon>
        <taxon>Tracheophyta</taxon>
        <taxon>Spermatophyta</taxon>
        <taxon>Magnoliopsida</taxon>
        <taxon>eudicotyledons</taxon>
        <taxon>Gunneridae</taxon>
        <taxon>Pentapetalae</taxon>
        <taxon>Saxifragales</taxon>
        <taxon>Altingiaceae</taxon>
        <taxon>Liquidambar</taxon>
    </lineage>
</organism>
<feature type="compositionally biased region" description="Basic and acidic residues" evidence="4">
    <location>
        <begin position="7"/>
        <end position="23"/>
    </location>
</feature>
<feature type="coiled-coil region" evidence="3">
    <location>
        <begin position="561"/>
        <end position="609"/>
    </location>
</feature>
<evidence type="ECO:0000313" key="6">
    <source>
        <dbReference type="Proteomes" id="UP001415857"/>
    </source>
</evidence>
<feature type="region of interest" description="Disordered" evidence="4">
    <location>
        <begin position="1"/>
        <end position="23"/>
    </location>
</feature>
<reference evidence="5 6" key="1">
    <citation type="journal article" date="2024" name="Plant J.">
        <title>Genome sequences and population genomics reveal climatic adaptation and genomic divergence between two closely related sweetgum species.</title>
        <authorList>
            <person name="Xu W.Q."/>
            <person name="Ren C.Q."/>
            <person name="Zhang X.Y."/>
            <person name="Comes H.P."/>
            <person name="Liu X.H."/>
            <person name="Li Y.G."/>
            <person name="Kettle C.J."/>
            <person name="Jalonen R."/>
            <person name="Gaisberger H."/>
            <person name="Ma Y.Z."/>
            <person name="Qiu Y.X."/>
        </authorList>
    </citation>
    <scope>NUCLEOTIDE SEQUENCE [LARGE SCALE GENOMIC DNA]</scope>
    <source>
        <strain evidence="5">Hangzhou</strain>
    </source>
</reference>
<accession>A0AAP0N7H3</accession>
<evidence type="ECO:0000256" key="2">
    <source>
        <dbReference type="ARBA" id="ARBA00023054"/>
    </source>
</evidence>
<dbReference type="GO" id="GO:0009903">
    <property type="term" value="P:chloroplast avoidance movement"/>
    <property type="evidence" value="ECO:0007669"/>
    <property type="project" value="TreeGrafter"/>
</dbReference>
<keyword evidence="6" id="KW-1185">Reference proteome</keyword>
<dbReference type="PANTHER" id="PTHR32054">
    <property type="entry name" value="HEAVY CHAIN, PUTATIVE, EXPRESSED-RELATED-RELATED"/>
    <property type="match status" value="1"/>
</dbReference>
<feature type="coiled-coil region" evidence="3">
    <location>
        <begin position="406"/>
        <end position="496"/>
    </location>
</feature>
<dbReference type="GO" id="GO:0005829">
    <property type="term" value="C:cytosol"/>
    <property type="evidence" value="ECO:0007669"/>
    <property type="project" value="TreeGrafter"/>
</dbReference>
<comment type="similarity">
    <text evidence="1">Belongs to the WEB family.</text>
</comment>
<gene>
    <name evidence="5" type="ORF">L1049_010317</name>
</gene>
<evidence type="ECO:0000313" key="5">
    <source>
        <dbReference type="EMBL" id="KAK9267880.1"/>
    </source>
</evidence>
<comment type="caution">
    <text evidence="5">The sequence shown here is derived from an EMBL/GenBank/DDBJ whole genome shotgun (WGS) entry which is preliminary data.</text>
</comment>
<sequence>MIAGQARVDDGVPKAGVEDGMPKEGVENGGFCRKLTISMSLRIRQKASSDSPRAEVGEIDTRAPFQSVKAAVSLFGEVAFSKEKGSLKKSKTSTEILFGKSNDLNSARVCTGLPQGALDKETRLLLAQNELIKLEEHLKHTETTKARALSDLERAKRTMEELTHKLKPVTESKQSAIEAIEAAKNQAKQLKTAESIKHIGGNGAWKQDLEWAKEQYMASMNELDAAKQEVTKIRRDFDASLEAKMIAFEEAAEAQYAAKVNTERLSDLSKKLAAMQESIGQAKILAERDVCLQSHRSAIEEAEKNLLSLKKEVDSEHTRNLEEKFTETTAEINALQEEMRRSHASDMDSVRIVTLELEDARKTLQQVSQEERSLGSLVDSLKLELEKVKRGSIDLNDKEEGTESAAGNLHVELQESKAELEAALAEETKARDAYNDLILTLKQVKSEIENATQEAEEMKKNAGELKREAETARIVVEEAEKKLPVALREAQDAKAAEKIALDKIKTLSERANAAHASSGANIKLSAKEFKSLSRKVVEYENLAQMKLDAAQALVESINTSTNEMDKRVEAKLKEIDDMKAETEAVLMKVEMAEAAKKVVEGELRRWREQEQKKATEVAA</sequence>
<name>A0AAP0N7H3_LIQFO</name>
<evidence type="ECO:0008006" key="7">
    <source>
        <dbReference type="Google" id="ProtNLM"/>
    </source>
</evidence>
<dbReference type="Proteomes" id="UP001415857">
    <property type="component" value="Unassembled WGS sequence"/>
</dbReference>
<dbReference type="AlphaFoldDB" id="A0AAP0N7H3"/>
<dbReference type="EMBL" id="JBBPBK010000016">
    <property type="protein sequence ID" value="KAK9267880.1"/>
    <property type="molecule type" value="Genomic_DNA"/>
</dbReference>